<name>A0A1V4AT51_9BACT</name>
<dbReference type="InterPro" id="IPR001296">
    <property type="entry name" value="Glyco_trans_1"/>
</dbReference>
<organism evidence="2 3">
    <name type="scientific">Candidatus Brocadia carolinensis</name>
    <dbReference type="NCBI Taxonomy" id="1004156"/>
    <lineage>
        <taxon>Bacteria</taxon>
        <taxon>Pseudomonadati</taxon>
        <taxon>Planctomycetota</taxon>
        <taxon>Candidatus Brocadiia</taxon>
        <taxon>Candidatus Brocadiales</taxon>
        <taxon>Candidatus Brocadiaceae</taxon>
        <taxon>Candidatus Brocadia</taxon>
    </lineage>
</organism>
<accession>A0A1V4AT51</accession>
<dbReference type="Proteomes" id="UP000189681">
    <property type="component" value="Unassembled WGS sequence"/>
</dbReference>
<dbReference type="Pfam" id="PF00534">
    <property type="entry name" value="Glycos_transf_1"/>
    <property type="match status" value="1"/>
</dbReference>
<evidence type="ECO:0000313" key="2">
    <source>
        <dbReference type="EMBL" id="OOP56313.1"/>
    </source>
</evidence>
<proteinExistence type="predicted"/>
<dbReference type="EMBL" id="AYTS01000085">
    <property type="protein sequence ID" value="OOP56313.1"/>
    <property type="molecule type" value="Genomic_DNA"/>
</dbReference>
<dbReference type="GO" id="GO:0016757">
    <property type="term" value="F:glycosyltransferase activity"/>
    <property type="evidence" value="ECO:0007669"/>
    <property type="project" value="InterPro"/>
</dbReference>
<sequence>MKELTPAFDQLASQDNSLELKIICNDFFECGKMPVVKKIWALEEENADLQDIDIGLAPLPNHEWTKGKCATKLLQYLSVGIPVVCSPVGVHNEIIQEGVNGLFAASTQEWVGKMSLLIKDKAMRERIGREGKKTVESSYSLKANLPKFINIIKDFVIHENTLRIFRL</sequence>
<dbReference type="AlphaFoldDB" id="A0A1V4AT51"/>
<feature type="domain" description="Glycosyl transferase family 1" evidence="1">
    <location>
        <begin position="70"/>
        <end position="133"/>
    </location>
</feature>
<dbReference type="SUPFAM" id="SSF53756">
    <property type="entry name" value="UDP-Glycosyltransferase/glycogen phosphorylase"/>
    <property type="match status" value="1"/>
</dbReference>
<evidence type="ECO:0000259" key="1">
    <source>
        <dbReference type="Pfam" id="PF00534"/>
    </source>
</evidence>
<dbReference type="STRING" id="1004156.AYP45_09640"/>
<reference evidence="2 3" key="1">
    <citation type="journal article" date="2017" name="Water Res.">
        <title>Discovery and metagenomic analysis of an anammox bacterial enrichment related to Candidatus "Brocadia caroliniensis" in a full-scale glycerol-fed nitritation-denitritation separate centrate treatment process.</title>
        <authorList>
            <person name="Park H."/>
            <person name="Brotto A.C."/>
            <person name="van Loosdrecht M.C."/>
            <person name="Chandran K."/>
        </authorList>
    </citation>
    <scope>NUCLEOTIDE SEQUENCE [LARGE SCALE GENOMIC DNA]</scope>
    <source>
        <strain evidence="2">26THWARD</strain>
    </source>
</reference>
<gene>
    <name evidence="2" type="ORF">AYP45_09640</name>
</gene>
<protein>
    <recommendedName>
        <fullName evidence="1">Glycosyl transferase family 1 domain-containing protein</fullName>
    </recommendedName>
</protein>
<evidence type="ECO:0000313" key="3">
    <source>
        <dbReference type="Proteomes" id="UP000189681"/>
    </source>
</evidence>
<dbReference type="Gene3D" id="3.40.50.2000">
    <property type="entry name" value="Glycogen Phosphorylase B"/>
    <property type="match status" value="1"/>
</dbReference>
<comment type="caution">
    <text evidence="2">The sequence shown here is derived from an EMBL/GenBank/DDBJ whole genome shotgun (WGS) entry which is preliminary data.</text>
</comment>